<evidence type="ECO:0000313" key="2">
    <source>
        <dbReference type="Proteomes" id="UP000789860"/>
    </source>
</evidence>
<gene>
    <name evidence="1" type="ORF">SCALOS_LOCUS5564</name>
</gene>
<protein>
    <submittedName>
        <fullName evidence="1">4256_t:CDS:1</fullName>
    </submittedName>
</protein>
<reference evidence="1" key="1">
    <citation type="submission" date="2021-06" db="EMBL/GenBank/DDBJ databases">
        <authorList>
            <person name="Kallberg Y."/>
            <person name="Tangrot J."/>
            <person name="Rosling A."/>
        </authorList>
    </citation>
    <scope>NUCLEOTIDE SEQUENCE</scope>
    <source>
        <strain evidence="1">AU212A</strain>
    </source>
</reference>
<name>A0ACA9M853_9GLOM</name>
<keyword evidence="2" id="KW-1185">Reference proteome</keyword>
<proteinExistence type="predicted"/>
<sequence length="441" mass="51702">MYTNAATTSDADQEASQYIGYDERENPSYYGFLTFHRDVVITSVFSQRWRDLDNYWADNFLKEAKKLFLDRKIYLKLKKKEESVMYLPLLLNKNRTLTSLLFSQQVESDRNRGSLPKYWKNIIREREKENRSASNKLKEKSKKRKRTVKTEFELLTTTPPPIYYPDLDKSTTTTKSSTARTPSPVKLWDSFLEEANLYQFDDNIKKYPRPTFKSYNKPYDISNEEDVRGALKNNIFDNIHIITTSRQPIEVFKRISKDDNVIGEPDFIYGRIGKLLLPIEVKTFWILYLEGNESLHERYEEDLKRERSETIPLGSSCKVSVVDIIRQIFGYLVANRLQYGILTTYNQHWFLKRPKNEPRALYISPTIEIESKNPAIFQCYAYIQYLSRIGSKSPSPGATPPSSPRFDYYESSDDITSGSDYEETIKTKLKRKRGNNSTKKD</sequence>
<dbReference type="Proteomes" id="UP000789860">
    <property type="component" value="Unassembled WGS sequence"/>
</dbReference>
<comment type="caution">
    <text evidence="1">The sequence shown here is derived from an EMBL/GenBank/DDBJ whole genome shotgun (WGS) entry which is preliminary data.</text>
</comment>
<evidence type="ECO:0000313" key="1">
    <source>
        <dbReference type="EMBL" id="CAG8562636.1"/>
    </source>
</evidence>
<dbReference type="EMBL" id="CAJVPM010009270">
    <property type="protein sequence ID" value="CAG8562636.1"/>
    <property type="molecule type" value="Genomic_DNA"/>
</dbReference>
<accession>A0ACA9M853</accession>
<organism evidence="1 2">
    <name type="scientific">Scutellospora calospora</name>
    <dbReference type="NCBI Taxonomy" id="85575"/>
    <lineage>
        <taxon>Eukaryota</taxon>
        <taxon>Fungi</taxon>
        <taxon>Fungi incertae sedis</taxon>
        <taxon>Mucoromycota</taxon>
        <taxon>Glomeromycotina</taxon>
        <taxon>Glomeromycetes</taxon>
        <taxon>Diversisporales</taxon>
        <taxon>Gigasporaceae</taxon>
        <taxon>Scutellospora</taxon>
    </lineage>
</organism>